<dbReference type="EMBL" id="CP084166">
    <property type="protein sequence ID" value="UJG41746.1"/>
    <property type="molecule type" value="Genomic_DNA"/>
</dbReference>
<gene>
    <name evidence="1" type="ORF">K9W45_04595</name>
</gene>
<dbReference type="Pfam" id="PF01986">
    <property type="entry name" value="DUF123"/>
    <property type="match status" value="1"/>
</dbReference>
<dbReference type="AlphaFoldDB" id="A0A9Y1BMF5"/>
<evidence type="ECO:0000313" key="1">
    <source>
        <dbReference type="EMBL" id="UJG41746.1"/>
    </source>
</evidence>
<organism evidence="1">
    <name type="scientific">Candidatus Heimdallarchaeum aukensis</name>
    <dbReference type="NCBI Taxonomy" id="2876573"/>
    <lineage>
        <taxon>Archaea</taxon>
        <taxon>Promethearchaeati</taxon>
        <taxon>Candidatus Heimdallarchaeota</taxon>
        <taxon>Candidatus Heimdallarchaeia (ex Rinke et al. 2021) (nom. nud.)</taxon>
        <taxon>Candidatus Heimdallarchaeales</taxon>
        <taxon>Candidatus Heimdallarchaeaceae</taxon>
        <taxon>Candidatus Heimdallarchaeum</taxon>
    </lineage>
</organism>
<reference evidence="1" key="1">
    <citation type="journal article" date="2022" name="Nat. Microbiol.">
        <title>Unique mobile elements and scalable gene flow at the prokaryote-eukaryote boundary revealed by circularized Asgard archaea genomes.</title>
        <authorList>
            <person name="Wu F."/>
            <person name="Speth D.R."/>
            <person name="Philosof A."/>
            <person name="Cremiere A."/>
            <person name="Narayanan A."/>
            <person name="Barco R.A."/>
            <person name="Connon S.A."/>
            <person name="Amend J.P."/>
            <person name="Antoshechkin I.A."/>
            <person name="Orphan V.J."/>
        </authorList>
    </citation>
    <scope>NUCLEOTIDE SEQUENCE</scope>
    <source>
        <strain evidence="1">PM71</strain>
    </source>
</reference>
<accession>A0A9Y1BMF5</accession>
<protein>
    <submittedName>
        <fullName evidence="1">GIY-YIG nuclease family protein</fullName>
    </submittedName>
</protein>
<dbReference type="InterPro" id="IPR002837">
    <property type="entry name" value="DUF123"/>
</dbReference>
<dbReference type="PANTHER" id="PTHR37460:SF1">
    <property type="entry name" value="ENDONUCLEASE III"/>
    <property type="match status" value="1"/>
</dbReference>
<proteinExistence type="predicted"/>
<sequence>MLLLPIVSFSQGLKGTYLLFISLDKKLTINLSNKQFSLEKANYIYVGSAFGSGGLKSRVSRHLLKTKNKRWHIDFLTSSDHSEVVGVVYFINQKIECYLGKLLSTFSSLEPVFGFGNSDCKENCDSHLFKIVKKE</sequence>
<dbReference type="CDD" id="cd10441">
    <property type="entry name" value="GIY-YIG_COG1833"/>
    <property type="match status" value="1"/>
</dbReference>
<name>A0A9Y1BMF5_9ARCH</name>
<dbReference type="PANTHER" id="PTHR37460">
    <property type="entry name" value="ENDONUCLEASE III"/>
    <property type="match status" value="1"/>
</dbReference>
<dbReference type="Proteomes" id="UP001201020">
    <property type="component" value="Chromosome"/>
</dbReference>